<evidence type="ECO:0000256" key="1">
    <source>
        <dbReference type="SAM" id="Phobius"/>
    </source>
</evidence>
<reference evidence="2 3" key="1">
    <citation type="journal article" date="2015" name="Sci. Rep.">
        <title>The power of single molecule real-time sequencing technology in the de novo assembly of a eukaryotic genome.</title>
        <authorList>
            <person name="Sakai H."/>
            <person name="Naito K."/>
            <person name="Ogiso-Tanaka E."/>
            <person name="Takahashi Y."/>
            <person name="Iseki K."/>
            <person name="Muto C."/>
            <person name="Satou K."/>
            <person name="Teruya K."/>
            <person name="Shiroma A."/>
            <person name="Shimoji M."/>
            <person name="Hirano T."/>
            <person name="Itoh T."/>
            <person name="Kaga A."/>
            <person name="Tomooka N."/>
        </authorList>
    </citation>
    <scope>NUCLEOTIDE SEQUENCE [LARGE SCALE GENOMIC DNA]</scope>
    <source>
        <strain evidence="3">cv. Shumari</strain>
    </source>
</reference>
<accession>A0A0S3RJN9</accession>
<protein>
    <submittedName>
        <fullName evidence="2">Uncharacterized protein</fullName>
    </submittedName>
</protein>
<keyword evidence="1" id="KW-0812">Transmembrane</keyword>
<sequence>MGGGWVPFLLPTPRIFFKCQLLYALPKTLLLLLFYAVWWLLEHAFSLPPHTHNTTLSLLVAAPTRHSSSPLP</sequence>
<gene>
    <name evidence="2" type="primary">Vigan.03G041000</name>
    <name evidence="2" type="ORF">VIGAN_03041000</name>
</gene>
<name>A0A0S3RJN9_PHAAN</name>
<feature type="transmembrane region" description="Helical" evidence="1">
    <location>
        <begin position="21"/>
        <end position="41"/>
    </location>
</feature>
<dbReference type="Proteomes" id="UP000291084">
    <property type="component" value="Chromosome 3"/>
</dbReference>
<proteinExistence type="predicted"/>
<keyword evidence="3" id="KW-1185">Reference proteome</keyword>
<evidence type="ECO:0000313" key="3">
    <source>
        <dbReference type="Proteomes" id="UP000291084"/>
    </source>
</evidence>
<keyword evidence="1" id="KW-1133">Transmembrane helix</keyword>
<dbReference type="AlphaFoldDB" id="A0A0S3RJN9"/>
<organism evidence="2 3">
    <name type="scientific">Vigna angularis var. angularis</name>
    <dbReference type="NCBI Taxonomy" id="157739"/>
    <lineage>
        <taxon>Eukaryota</taxon>
        <taxon>Viridiplantae</taxon>
        <taxon>Streptophyta</taxon>
        <taxon>Embryophyta</taxon>
        <taxon>Tracheophyta</taxon>
        <taxon>Spermatophyta</taxon>
        <taxon>Magnoliopsida</taxon>
        <taxon>eudicotyledons</taxon>
        <taxon>Gunneridae</taxon>
        <taxon>Pentapetalae</taxon>
        <taxon>rosids</taxon>
        <taxon>fabids</taxon>
        <taxon>Fabales</taxon>
        <taxon>Fabaceae</taxon>
        <taxon>Papilionoideae</taxon>
        <taxon>50 kb inversion clade</taxon>
        <taxon>NPAAA clade</taxon>
        <taxon>indigoferoid/millettioid clade</taxon>
        <taxon>Phaseoleae</taxon>
        <taxon>Vigna</taxon>
    </lineage>
</organism>
<dbReference type="EMBL" id="AP015036">
    <property type="protein sequence ID" value="BAT80800.1"/>
    <property type="molecule type" value="Genomic_DNA"/>
</dbReference>
<keyword evidence="1" id="KW-0472">Membrane</keyword>
<evidence type="ECO:0000313" key="2">
    <source>
        <dbReference type="EMBL" id="BAT80800.1"/>
    </source>
</evidence>